<accession>A0ACC0US63</accession>
<dbReference type="EMBL" id="CM047947">
    <property type="protein sequence ID" value="KAI9896951.1"/>
    <property type="molecule type" value="Genomic_DNA"/>
</dbReference>
<reference evidence="1" key="1">
    <citation type="submission" date="2022-10" db="EMBL/GenBank/DDBJ databases">
        <title>Complete Genome of Trichothecium roseum strain YXFP-22015, a Plant Pathogen Isolated from Citrus.</title>
        <authorList>
            <person name="Wang Y."/>
            <person name="Zhu L."/>
        </authorList>
    </citation>
    <scope>NUCLEOTIDE SEQUENCE</scope>
    <source>
        <strain evidence="1">YXFP-22015</strain>
    </source>
</reference>
<organism evidence="1 2">
    <name type="scientific">Trichothecium roseum</name>
    <dbReference type="NCBI Taxonomy" id="47278"/>
    <lineage>
        <taxon>Eukaryota</taxon>
        <taxon>Fungi</taxon>
        <taxon>Dikarya</taxon>
        <taxon>Ascomycota</taxon>
        <taxon>Pezizomycotina</taxon>
        <taxon>Sordariomycetes</taxon>
        <taxon>Hypocreomycetidae</taxon>
        <taxon>Hypocreales</taxon>
        <taxon>Hypocreales incertae sedis</taxon>
        <taxon>Trichothecium</taxon>
    </lineage>
</organism>
<keyword evidence="2" id="KW-1185">Reference proteome</keyword>
<gene>
    <name evidence="1" type="ORF">N3K66_007973</name>
</gene>
<evidence type="ECO:0000313" key="1">
    <source>
        <dbReference type="EMBL" id="KAI9896951.1"/>
    </source>
</evidence>
<protein>
    <submittedName>
        <fullName evidence="1">Uncharacterized protein</fullName>
    </submittedName>
</protein>
<dbReference type="Proteomes" id="UP001163324">
    <property type="component" value="Chromosome 8"/>
</dbReference>
<name>A0ACC0US63_9HYPO</name>
<comment type="caution">
    <text evidence="1">The sequence shown here is derived from an EMBL/GenBank/DDBJ whole genome shotgun (WGS) entry which is preliminary data.</text>
</comment>
<evidence type="ECO:0000313" key="2">
    <source>
        <dbReference type="Proteomes" id="UP001163324"/>
    </source>
</evidence>
<sequence length="458" mass="47973">MAATPTTTRMSTATTSGGRAGSVPVDTARPWKLPPPRTYIFINATVVDPVAAAVVPGQIVKISNGAVDSISSFVYTTDEATVVDLEGRYLCPGLIDCHVHVAAVPGVSQSLGAEAALLRQPWVCGQMLARGFTSVRDAGGAGIALRDAIEDDIFPGPRLFLCGKALAPTGSRGDADTHVGGPPCCGSESAALSVVTDGVDEVVRATREQIRQGAAFIKMMGSGGASASPTDRPSSAYFTRAEARAAHEVAASCGVHVTSHAYTPRAIKHAVDNGARGIEHGNFLDDPTAELMAERGVWLTPSLVAHEVATTSDRRPSLAATPGEESSEARSRSLLEAGLKSLGVAHKAGVSICHGSDLPGPLQGEQNREFALRARVLDAATVLRGATTNAARMLGQEARLGRVREGFAADLLVLGANPLEDAEVLAEPERWCLAVIKAGRVCVSRWDEMPEDVHRRAW</sequence>
<proteinExistence type="predicted"/>